<keyword evidence="3 10" id="KW-1134">Transmembrane beta strand</keyword>
<dbReference type="EMBL" id="JACIBY010000023">
    <property type="protein sequence ID" value="MBB3841996.1"/>
    <property type="molecule type" value="Genomic_DNA"/>
</dbReference>
<reference evidence="15 16" key="1">
    <citation type="submission" date="2020-08" db="EMBL/GenBank/DDBJ databases">
        <title>Genomic Encyclopedia of Type Strains, Phase IV (KMG-IV): sequencing the most valuable type-strain genomes for metagenomic binning, comparative biology and taxonomic classification.</title>
        <authorList>
            <person name="Goeker M."/>
        </authorList>
    </citation>
    <scope>NUCLEOTIDE SEQUENCE [LARGE SCALE GENOMIC DNA]</scope>
    <source>
        <strain evidence="15 16">DSM 17976</strain>
    </source>
</reference>
<sequence>MKNFYKVLFFIYLTIHVTTAYSQNFVSGKIVNPNTSTVVVGATVVLNGTSIGTTTDTSGYFKLVNNRPLPWELVVSAVGYQTQTVTVKQTSTSLVIRLAEANQLLSEVVVSASRKAEKVQNAPASVSVLSAKVLNTASVAIDPVRELANVPGVQVQQQSAARLNIEMRGSAALFDTQVFPILDYRSLVGPGIGTFQSDGSGLNSIDLQRIEIVRGPASALYGPGVVSGVVHFISKSPIDAPGTSIELIGGTLNTFGGSVRHAIRSKDKKVGFKVNAHFKKGDEFTLDGSEGTRNAAGVFTSQLSKFKKQVQDPIVSDQGIVAANQSAAPILLKQSDLDPDSDGNMMQNFWQNSSINGTLEFRPKSDTKIVLAGGTNSYSSVYYNSQGEGLGQATEYWTQARFQKKGLFAQVFYVNNNGGSLSKPSFLYQTGLSTIVARQQLEGQVQYNFVTPKFLNADFTVGADYRNATTETGRKVYGRNEEDDDYVVAGVYAQGKFEVSKKLDAVLATRFDRFNFIDASALSPRLALVYKAAPNHTFRASYNIAKATPSGLNTFIDFPVAVPVPGLFDVWLSGQNKAQKFGDKPMIDFTAPGLPDLPYGTPGLPLAVAYGALTPSLLISLQAALPATIFPLVQAILTNPANVPQGTTGKFTGYNLFTGQPLAPVDTKTAQIRTEKSFEIGYKGTFNQKLTVTADWYHINASGFQNFTAISPTIRFSDQNLSADLSGAVRTTVTTQLAAALQANGMPAAEAMATANQIGAAVGGAYAQGGTALVNQLTPLFGIFGTVEPDLAPKDNMAHNMAGYRIFGKANYWGIDLGINYAINNDLSVFGNYSMVNKNTWNATELGEDPNSGLIYTLNIPKSKYRLGLLYAPQTGWRANVAFQHDDSFFANFGQYSGDTDVKNLIDAGIGYKLKNGLSLDLTCTNLFNQRYRTFVNMPIIGRRAIAKLTYTFGGKK</sequence>
<dbReference type="InterPro" id="IPR012910">
    <property type="entry name" value="Plug_dom"/>
</dbReference>
<dbReference type="Pfam" id="PF00593">
    <property type="entry name" value="TonB_dep_Rec_b-barrel"/>
    <property type="match status" value="2"/>
</dbReference>
<comment type="caution">
    <text evidence="15">The sequence shown here is derived from an EMBL/GenBank/DDBJ whole genome shotgun (WGS) entry which is preliminary data.</text>
</comment>
<dbReference type="Proteomes" id="UP000541352">
    <property type="component" value="Unassembled WGS sequence"/>
</dbReference>
<accession>A0A7W6EU31</accession>
<dbReference type="InterPro" id="IPR000531">
    <property type="entry name" value="Beta-barrel_TonB"/>
</dbReference>
<feature type="signal peptide" evidence="12">
    <location>
        <begin position="1"/>
        <end position="22"/>
    </location>
</feature>
<evidence type="ECO:0000256" key="11">
    <source>
        <dbReference type="RuleBase" id="RU003357"/>
    </source>
</evidence>
<evidence type="ECO:0000259" key="14">
    <source>
        <dbReference type="Pfam" id="PF07715"/>
    </source>
</evidence>
<name>A0A7W6EU31_9BACT</name>
<evidence type="ECO:0000313" key="15">
    <source>
        <dbReference type="EMBL" id="MBB3841996.1"/>
    </source>
</evidence>
<dbReference type="PANTHER" id="PTHR30069">
    <property type="entry name" value="TONB-DEPENDENT OUTER MEMBRANE RECEPTOR"/>
    <property type="match status" value="1"/>
</dbReference>
<evidence type="ECO:0000256" key="2">
    <source>
        <dbReference type="ARBA" id="ARBA00022448"/>
    </source>
</evidence>
<feature type="domain" description="TonB-dependent receptor plug" evidence="14">
    <location>
        <begin position="119"/>
        <end position="229"/>
    </location>
</feature>
<dbReference type="PROSITE" id="PS52016">
    <property type="entry name" value="TONB_DEPENDENT_REC_3"/>
    <property type="match status" value="1"/>
</dbReference>
<dbReference type="PANTHER" id="PTHR30069:SF29">
    <property type="entry name" value="HEMOGLOBIN AND HEMOGLOBIN-HAPTOGLOBIN-BINDING PROTEIN 1-RELATED"/>
    <property type="match status" value="1"/>
</dbReference>
<dbReference type="RefSeq" id="WP_183980033.1">
    <property type="nucleotide sequence ID" value="NZ_JACIBY010000023.1"/>
</dbReference>
<evidence type="ECO:0000256" key="3">
    <source>
        <dbReference type="ARBA" id="ARBA00022452"/>
    </source>
</evidence>
<evidence type="ECO:0000259" key="13">
    <source>
        <dbReference type="Pfam" id="PF00593"/>
    </source>
</evidence>
<dbReference type="InterPro" id="IPR008969">
    <property type="entry name" value="CarboxyPept-like_regulatory"/>
</dbReference>
<gene>
    <name evidence="15" type="ORF">FHS57_006025</name>
</gene>
<keyword evidence="5 12" id="KW-0732">Signal</keyword>
<evidence type="ECO:0000256" key="9">
    <source>
        <dbReference type="ARBA" id="ARBA00023237"/>
    </source>
</evidence>
<evidence type="ECO:0000256" key="1">
    <source>
        <dbReference type="ARBA" id="ARBA00004571"/>
    </source>
</evidence>
<keyword evidence="7 10" id="KW-0472">Membrane</keyword>
<organism evidence="15 16">
    <name type="scientific">Runella defluvii</name>
    <dbReference type="NCBI Taxonomy" id="370973"/>
    <lineage>
        <taxon>Bacteria</taxon>
        <taxon>Pseudomonadati</taxon>
        <taxon>Bacteroidota</taxon>
        <taxon>Cytophagia</taxon>
        <taxon>Cytophagales</taxon>
        <taxon>Spirosomataceae</taxon>
        <taxon>Runella</taxon>
    </lineage>
</organism>
<dbReference type="GO" id="GO:0009279">
    <property type="term" value="C:cell outer membrane"/>
    <property type="evidence" value="ECO:0007669"/>
    <property type="project" value="UniProtKB-SubCell"/>
</dbReference>
<evidence type="ECO:0000256" key="10">
    <source>
        <dbReference type="PROSITE-ProRule" id="PRU01360"/>
    </source>
</evidence>
<dbReference type="Gene3D" id="2.60.40.1120">
    <property type="entry name" value="Carboxypeptidase-like, regulatory domain"/>
    <property type="match status" value="1"/>
</dbReference>
<feature type="chain" id="PRO_5031083676" evidence="12">
    <location>
        <begin position="23"/>
        <end position="957"/>
    </location>
</feature>
<evidence type="ECO:0000256" key="5">
    <source>
        <dbReference type="ARBA" id="ARBA00022729"/>
    </source>
</evidence>
<dbReference type="Pfam" id="PF13715">
    <property type="entry name" value="CarbopepD_reg_2"/>
    <property type="match status" value="1"/>
</dbReference>
<keyword evidence="8 15" id="KW-0675">Receptor</keyword>
<dbReference type="InterPro" id="IPR039426">
    <property type="entry name" value="TonB-dep_rcpt-like"/>
</dbReference>
<feature type="domain" description="TonB-dependent receptor-like beta-barrel" evidence="13">
    <location>
        <begin position="351"/>
        <end position="566"/>
    </location>
</feature>
<dbReference type="GO" id="GO:0044718">
    <property type="term" value="P:siderophore transmembrane transport"/>
    <property type="evidence" value="ECO:0007669"/>
    <property type="project" value="TreeGrafter"/>
</dbReference>
<proteinExistence type="inferred from homology"/>
<keyword evidence="16" id="KW-1185">Reference proteome</keyword>
<dbReference type="Pfam" id="PF07715">
    <property type="entry name" value="Plug"/>
    <property type="match status" value="1"/>
</dbReference>
<dbReference type="SUPFAM" id="SSF49464">
    <property type="entry name" value="Carboxypeptidase regulatory domain-like"/>
    <property type="match status" value="1"/>
</dbReference>
<comment type="similarity">
    <text evidence="10 11">Belongs to the TonB-dependent receptor family.</text>
</comment>
<dbReference type="InterPro" id="IPR036942">
    <property type="entry name" value="Beta-barrel_TonB_sf"/>
</dbReference>
<protein>
    <submittedName>
        <fullName evidence="15">Iron complex outermembrane receptor protein</fullName>
    </submittedName>
</protein>
<dbReference type="Gene3D" id="2.170.130.10">
    <property type="entry name" value="TonB-dependent receptor, plug domain"/>
    <property type="match status" value="1"/>
</dbReference>
<keyword evidence="9 10" id="KW-0998">Cell outer membrane</keyword>
<evidence type="ECO:0000313" key="16">
    <source>
        <dbReference type="Proteomes" id="UP000541352"/>
    </source>
</evidence>
<dbReference type="Gene3D" id="2.40.170.20">
    <property type="entry name" value="TonB-dependent receptor, beta-barrel domain"/>
    <property type="match status" value="1"/>
</dbReference>
<evidence type="ECO:0000256" key="4">
    <source>
        <dbReference type="ARBA" id="ARBA00022692"/>
    </source>
</evidence>
<keyword evidence="2 10" id="KW-0813">Transport</keyword>
<comment type="subcellular location">
    <subcellularLocation>
        <location evidence="1 10">Cell outer membrane</location>
        <topology evidence="1 10">Multi-pass membrane protein</topology>
    </subcellularLocation>
</comment>
<evidence type="ECO:0000256" key="7">
    <source>
        <dbReference type="ARBA" id="ARBA00023136"/>
    </source>
</evidence>
<dbReference type="InterPro" id="IPR037066">
    <property type="entry name" value="Plug_dom_sf"/>
</dbReference>
<keyword evidence="6 11" id="KW-0798">TonB box</keyword>
<evidence type="ECO:0000256" key="8">
    <source>
        <dbReference type="ARBA" id="ARBA00023170"/>
    </source>
</evidence>
<evidence type="ECO:0000256" key="12">
    <source>
        <dbReference type="SAM" id="SignalP"/>
    </source>
</evidence>
<feature type="domain" description="TonB-dependent receptor-like beta-barrel" evidence="13">
    <location>
        <begin position="676"/>
        <end position="927"/>
    </location>
</feature>
<dbReference type="GO" id="GO:0015344">
    <property type="term" value="F:siderophore uptake transmembrane transporter activity"/>
    <property type="evidence" value="ECO:0007669"/>
    <property type="project" value="TreeGrafter"/>
</dbReference>
<dbReference type="AlphaFoldDB" id="A0A7W6EU31"/>
<keyword evidence="4 10" id="KW-0812">Transmembrane</keyword>
<evidence type="ECO:0000256" key="6">
    <source>
        <dbReference type="ARBA" id="ARBA00023077"/>
    </source>
</evidence>
<dbReference type="SUPFAM" id="SSF56935">
    <property type="entry name" value="Porins"/>
    <property type="match status" value="1"/>
</dbReference>